<dbReference type="NCBIfam" id="TIGR03010">
    <property type="entry name" value="sulf_tusC_dsrF"/>
    <property type="match status" value="1"/>
</dbReference>
<dbReference type="PANTHER" id="PTHR38780:SF1">
    <property type="entry name" value="PROTEIN TUSC"/>
    <property type="match status" value="1"/>
</dbReference>
<organism evidence="2 3">
    <name type="scientific">Bowmanella denitrificans</name>
    <dbReference type="NCBI Taxonomy" id="366582"/>
    <lineage>
        <taxon>Bacteria</taxon>
        <taxon>Pseudomonadati</taxon>
        <taxon>Pseudomonadota</taxon>
        <taxon>Gammaproteobacteria</taxon>
        <taxon>Alteromonadales</taxon>
        <taxon>Alteromonadaceae</taxon>
        <taxon>Bowmanella</taxon>
    </lineage>
</organism>
<gene>
    <name evidence="2" type="primary">tusC</name>
    <name evidence="2" type="ORF">GCM10009092_06770</name>
</gene>
<protein>
    <submittedName>
        <fullName evidence="2">Sulfurtransferase complex subunit TusC</fullName>
    </submittedName>
</protein>
<comment type="similarity">
    <text evidence="1">Belongs to the DsrF/TusC family.</text>
</comment>
<evidence type="ECO:0000313" key="3">
    <source>
        <dbReference type="Proteomes" id="UP001501757"/>
    </source>
</evidence>
<dbReference type="Gene3D" id="3.40.1260.10">
    <property type="entry name" value="DsrEFH-like"/>
    <property type="match status" value="1"/>
</dbReference>
<dbReference type="NCBIfam" id="NF001238">
    <property type="entry name" value="PRK00211.1"/>
    <property type="match status" value="1"/>
</dbReference>
<proteinExistence type="inferred from homology"/>
<dbReference type="SUPFAM" id="SSF75169">
    <property type="entry name" value="DsrEFH-like"/>
    <property type="match status" value="1"/>
</dbReference>
<dbReference type="Pfam" id="PF02635">
    <property type="entry name" value="DsrE"/>
    <property type="match status" value="1"/>
</dbReference>
<reference evidence="3" key="1">
    <citation type="journal article" date="2019" name="Int. J. Syst. Evol. Microbiol.">
        <title>The Global Catalogue of Microorganisms (GCM) 10K type strain sequencing project: providing services to taxonomists for standard genome sequencing and annotation.</title>
        <authorList>
            <consortium name="The Broad Institute Genomics Platform"/>
            <consortium name="The Broad Institute Genome Sequencing Center for Infectious Disease"/>
            <person name="Wu L."/>
            <person name="Ma J."/>
        </authorList>
    </citation>
    <scope>NUCLEOTIDE SEQUENCE [LARGE SCALE GENOMIC DNA]</scope>
    <source>
        <strain evidence="3">JCM 13378</strain>
    </source>
</reference>
<accession>A0ABP3GJI0</accession>
<sequence length="118" mass="13060">MQSIAIINRHAPHGSSHGQEALDLALVAGSFGQQVGLFFIGDGVFQLLRQQQPETILRKNYSKTFAALEFYDINTIIVCQDSLKERGLGEDDLSVAVELLSPTALTTRLKQFQHIVSF</sequence>
<dbReference type="InterPro" id="IPR017462">
    <property type="entry name" value="Sulphur_relay_TusC/DsrF"/>
</dbReference>
<dbReference type="PANTHER" id="PTHR38780">
    <property type="entry name" value="PROTEIN TUSC"/>
    <property type="match status" value="1"/>
</dbReference>
<dbReference type="EMBL" id="BAAAEI010000006">
    <property type="protein sequence ID" value="GAA0344939.1"/>
    <property type="molecule type" value="Genomic_DNA"/>
</dbReference>
<comment type="caution">
    <text evidence="2">The sequence shown here is derived from an EMBL/GenBank/DDBJ whole genome shotgun (WGS) entry which is preliminary data.</text>
</comment>
<evidence type="ECO:0000313" key="2">
    <source>
        <dbReference type="EMBL" id="GAA0344939.1"/>
    </source>
</evidence>
<evidence type="ECO:0000256" key="1">
    <source>
        <dbReference type="ARBA" id="ARBA00005996"/>
    </source>
</evidence>
<name>A0ABP3GJI0_9ALTE</name>
<dbReference type="Proteomes" id="UP001501757">
    <property type="component" value="Unassembled WGS sequence"/>
</dbReference>
<dbReference type="InterPro" id="IPR003787">
    <property type="entry name" value="Sulphur_relay_DsrE/F-like"/>
</dbReference>
<dbReference type="RefSeq" id="WP_343841758.1">
    <property type="nucleotide sequence ID" value="NZ_BAAAEI010000006.1"/>
</dbReference>
<keyword evidence="3" id="KW-1185">Reference proteome</keyword>
<dbReference type="InterPro" id="IPR027396">
    <property type="entry name" value="DsrEFH-like"/>
</dbReference>